<dbReference type="GO" id="GO:0005886">
    <property type="term" value="C:plasma membrane"/>
    <property type="evidence" value="ECO:0007669"/>
    <property type="project" value="UniProtKB-SubCell"/>
</dbReference>
<dbReference type="GO" id="GO:0006465">
    <property type="term" value="P:signal peptide processing"/>
    <property type="evidence" value="ECO:0007669"/>
    <property type="project" value="InterPro"/>
</dbReference>
<dbReference type="Pfam" id="PF10502">
    <property type="entry name" value="Peptidase_S26"/>
    <property type="match status" value="1"/>
</dbReference>
<evidence type="ECO:0000256" key="3">
    <source>
        <dbReference type="ARBA" id="ARBA00009370"/>
    </source>
</evidence>
<keyword evidence="5 8" id="KW-0645">Protease</keyword>
<dbReference type="InterPro" id="IPR019533">
    <property type="entry name" value="Peptidase_S26"/>
</dbReference>
<keyword evidence="6 8" id="KW-0378">Hydrolase</keyword>
<dbReference type="PANTHER" id="PTHR43390">
    <property type="entry name" value="SIGNAL PEPTIDASE I"/>
    <property type="match status" value="1"/>
</dbReference>
<evidence type="ECO:0000256" key="6">
    <source>
        <dbReference type="ARBA" id="ARBA00022801"/>
    </source>
</evidence>
<keyword evidence="8" id="KW-0472">Membrane</keyword>
<dbReference type="EMBL" id="JACHEN010000028">
    <property type="protein sequence ID" value="MBB6217797.1"/>
    <property type="molecule type" value="Genomic_DNA"/>
</dbReference>
<reference evidence="10 11" key="1">
    <citation type="submission" date="2020-08" db="EMBL/GenBank/DDBJ databases">
        <title>Genomic Encyclopedia of Type Strains, Phase IV (KMG-IV): sequencing the most valuable type-strain genomes for metagenomic binning, comparative biology and taxonomic classification.</title>
        <authorList>
            <person name="Goeker M."/>
        </authorList>
    </citation>
    <scope>NUCLEOTIDE SEQUENCE [LARGE SCALE GENOMIC DNA]</scope>
    <source>
        <strain evidence="10 11">DSM 103526</strain>
    </source>
</reference>
<dbReference type="SUPFAM" id="SSF51306">
    <property type="entry name" value="LexA/Signal peptidase"/>
    <property type="match status" value="1"/>
</dbReference>
<dbReference type="InterPro" id="IPR019758">
    <property type="entry name" value="Pept_S26A_signal_pept_1_CS"/>
</dbReference>
<dbReference type="AlphaFoldDB" id="A0A841KWQ7"/>
<evidence type="ECO:0000256" key="2">
    <source>
        <dbReference type="ARBA" id="ARBA00004401"/>
    </source>
</evidence>
<keyword evidence="11" id="KW-1185">Reference proteome</keyword>
<dbReference type="NCBIfam" id="TIGR02227">
    <property type="entry name" value="sigpep_I_bact"/>
    <property type="match status" value="1"/>
</dbReference>
<gene>
    <name evidence="10" type="ORF">HNQ80_003920</name>
</gene>
<evidence type="ECO:0000313" key="11">
    <source>
        <dbReference type="Proteomes" id="UP000579281"/>
    </source>
</evidence>
<evidence type="ECO:0000256" key="7">
    <source>
        <dbReference type="PIRSR" id="PIRSR600223-1"/>
    </source>
</evidence>
<feature type="active site" evidence="7">
    <location>
        <position position="39"/>
    </location>
</feature>
<dbReference type="InterPro" id="IPR019756">
    <property type="entry name" value="Pept_S26A_signal_pept_1_Ser-AS"/>
</dbReference>
<dbReference type="CDD" id="cd06530">
    <property type="entry name" value="S26_SPase_I"/>
    <property type="match status" value="1"/>
</dbReference>
<feature type="transmembrane region" description="Helical" evidence="8">
    <location>
        <begin position="12"/>
        <end position="33"/>
    </location>
</feature>
<accession>A0A841KWQ7</accession>
<keyword evidence="8" id="KW-0812">Transmembrane</keyword>
<evidence type="ECO:0000256" key="4">
    <source>
        <dbReference type="ARBA" id="ARBA00013208"/>
    </source>
</evidence>
<comment type="caution">
    <text evidence="10">The sequence shown here is derived from an EMBL/GenBank/DDBJ whole genome shotgun (WGS) entry which is preliminary data.</text>
</comment>
<feature type="active site" evidence="7">
    <location>
        <position position="82"/>
    </location>
</feature>
<feature type="domain" description="Peptidase S26" evidence="9">
    <location>
        <begin position="8"/>
        <end position="164"/>
    </location>
</feature>
<comment type="catalytic activity">
    <reaction evidence="1 8">
        <text>Cleavage of hydrophobic, N-terminal signal or leader sequences from secreted and periplasmic proteins.</text>
        <dbReference type="EC" id="3.4.21.89"/>
    </reaction>
</comment>
<dbReference type="PROSITE" id="PS00501">
    <property type="entry name" value="SPASE_I_1"/>
    <property type="match status" value="1"/>
</dbReference>
<evidence type="ECO:0000256" key="8">
    <source>
        <dbReference type="RuleBase" id="RU362042"/>
    </source>
</evidence>
<dbReference type="Proteomes" id="UP000579281">
    <property type="component" value="Unassembled WGS sequence"/>
</dbReference>
<dbReference type="InterPro" id="IPR036286">
    <property type="entry name" value="LexA/Signal_pep-like_sf"/>
</dbReference>
<name>A0A841KWQ7_9FIRM</name>
<evidence type="ECO:0000256" key="5">
    <source>
        <dbReference type="ARBA" id="ARBA00022670"/>
    </source>
</evidence>
<protein>
    <recommendedName>
        <fullName evidence="4 8">Signal peptidase I</fullName>
        <ecNumber evidence="4 8">3.4.21.89</ecNumber>
    </recommendedName>
</protein>
<dbReference type="EC" id="3.4.21.89" evidence="4 8"/>
<evidence type="ECO:0000256" key="1">
    <source>
        <dbReference type="ARBA" id="ARBA00000677"/>
    </source>
</evidence>
<sequence>MDNPNKEIREWLETLLIAILLAVFIKMLVFDFIQVDGISMVPTLNHQDRLLISKFGYLIHKPTKNDIVVFQYPHDKTYFFIKRVIATEGDTIEIKNEQVIVNGEICNEPYILEQTMGDFSRRLVPKDTIFVLGDNRNNSKDSRYEDIGAIPLKLVKGKAIMRVWPFRDFGKI</sequence>
<evidence type="ECO:0000313" key="10">
    <source>
        <dbReference type="EMBL" id="MBB6217797.1"/>
    </source>
</evidence>
<keyword evidence="8" id="KW-1133">Transmembrane helix</keyword>
<dbReference type="PRINTS" id="PR00727">
    <property type="entry name" value="LEADERPTASE"/>
</dbReference>
<comment type="similarity">
    <text evidence="3 8">Belongs to the peptidase S26 family.</text>
</comment>
<dbReference type="RefSeq" id="WP_184312302.1">
    <property type="nucleotide sequence ID" value="NZ_JACHEN010000028.1"/>
</dbReference>
<dbReference type="PROSITE" id="PS00761">
    <property type="entry name" value="SPASE_I_3"/>
    <property type="match status" value="1"/>
</dbReference>
<dbReference type="GO" id="GO:0009003">
    <property type="term" value="F:signal peptidase activity"/>
    <property type="evidence" value="ECO:0007669"/>
    <property type="project" value="UniProtKB-EC"/>
</dbReference>
<dbReference type="InterPro" id="IPR000223">
    <property type="entry name" value="Pept_S26A_signal_pept_1"/>
</dbReference>
<dbReference type="GO" id="GO:0004252">
    <property type="term" value="F:serine-type endopeptidase activity"/>
    <property type="evidence" value="ECO:0007669"/>
    <property type="project" value="InterPro"/>
</dbReference>
<evidence type="ECO:0000259" key="9">
    <source>
        <dbReference type="Pfam" id="PF10502"/>
    </source>
</evidence>
<organism evidence="10 11">
    <name type="scientific">Anaerosolibacter carboniphilus</name>
    <dbReference type="NCBI Taxonomy" id="1417629"/>
    <lineage>
        <taxon>Bacteria</taxon>
        <taxon>Bacillati</taxon>
        <taxon>Bacillota</taxon>
        <taxon>Clostridia</taxon>
        <taxon>Peptostreptococcales</taxon>
        <taxon>Thermotaleaceae</taxon>
        <taxon>Anaerosolibacter</taxon>
    </lineage>
</organism>
<proteinExistence type="inferred from homology"/>
<dbReference type="Gene3D" id="2.10.109.10">
    <property type="entry name" value="Umud Fragment, subunit A"/>
    <property type="match status" value="1"/>
</dbReference>
<dbReference type="PANTHER" id="PTHR43390:SF1">
    <property type="entry name" value="CHLOROPLAST PROCESSING PEPTIDASE"/>
    <property type="match status" value="1"/>
</dbReference>
<comment type="subcellular location">
    <subcellularLocation>
        <location evidence="2">Cell membrane</location>
        <topology evidence="2">Single-pass type II membrane protein</topology>
    </subcellularLocation>
    <subcellularLocation>
        <location evidence="8">Membrane</location>
        <topology evidence="8">Single-pass type II membrane protein</topology>
    </subcellularLocation>
</comment>